<comment type="caution">
    <text evidence="1">The sequence shown here is derived from an EMBL/GenBank/DDBJ whole genome shotgun (WGS) entry which is preliminary data.</text>
</comment>
<sequence length="190" mass="21334">MSAQQSAKLLPALFENIDPEHRFEVLNIGPALPETVAFFSDYRCKLHFVDPFSALPLVADPEGDVSLAQRVDKAMEGLAADARIDLCLFWDLFNYLQPEALRLIDERLRPFLAPGCHGHGFSVHNTRAPQQDVTFSIERPDALRLRPRPGRLAGYAPLAQSKLKETLQGFDIRRTVLLADSRLEMLLAAR</sequence>
<gene>
    <name evidence="1" type="ORF">C0029_09285</name>
</gene>
<dbReference type="KEGG" id="hja:BST95_10250"/>
<name>A0AAP8SNF1_9GAMM</name>
<proteinExistence type="predicted"/>
<keyword evidence="2" id="KW-1185">Reference proteome</keyword>
<dbReference type="RefSeq" id="WP_084199227.1">
    <property type="nucleotide sequence ID" value="NZ_BMYL01000002.1"/>
</dbReference>
<accession>A0AAP8SNF1</accession>
<dbReference type="Proteomes" id="UP000235162">
    <property type="component" value="Unassembled WGS sequence"/>
</dbReference>
<organism evidence="1 2">
    <name type="scientific">Halioglobus japonicus</name>
    <dbReference type="NCBI Taxonomy" id="930805"/>
    <lineage>
        <taxon>Bacteria</taxon>
        <taxon>Pseudomonadati</taxon>
        <taxon>Pseudomonadota</taxon>
        <taxon>Gammaproteobacteria</taxon>
        <taxon>Cellvibrionales</taxon>
        <taxon>Halieaceae</taxon>
        <taxon>Halioglobus</taxon>
    </lineage>
</organism>
<dbReference type="EMBL" id="PKUR01000002">
    <property type="protein sequence ID" value="PLW86580.1"/>
    <property type="molecule type" value="Genomic_DNA"/>
</dbReference>
<evidence type="ECO:0000313" key="1">
    <source>
        <dbReference type="EMBL" id="PLW86580.1"/>
    </source>
</evidence>
<dbReference type="AlphaFoldDB" id="A0AAP8SNF1"/>
<reference evidence="1 2" key="1">
    <citation type="submission" date="2018-01" db="EMBL/GenBank/DDBJ databases">
        <title>The draft genome sequence of Halioglobus japonicus S1-36.</title>
        <authorList>
            <person name="Du Z.-J."/>
            <person name="Shi M.-J."/>
        </authorList>
    </citation>
    <scope>NUCLEOTIDE SEQUENCE [LARGE SCALE GENOMIC DNA]</scope>
    <source>
        <strain evidence="1 2">S1-36</strain>
    </source>
</reference>
<protein>
    <submittedName>
        <fullName evidence="1">Uncharacterized protein</fullName>
    </submittedName>
</protein>
<evidence type="ECO:0000313" key="2">
    <source>
        <dbReference type="Proteomes" id="UP000235162"/>
    </source>
</evidence>